<dbReference type="PANTHER" id="PTHR38011:SF7">
    <property type="entry name" value="2,5-DIAMINO-6-RIBOSYLAMINO-4(3H)-PYRIMIDINONE 5'-PHOSPHATE REDUCTASE"/>
    <property type="match status" value="1"/>
</dbReference>
<feature type="active site" description="Proton donor" evidence="11">
    <location>
        <position position="46"/>
    </location>
</feature>
<evidence type="ECO:0000256" key="2">
    <source>
        <dbReference type="ARBA" id="ARBA00004882"/>
    </source>
</evidence>
<dbReference type="KEGG" id="otm:OSB_09200"/>
<feature type="binding site" evidence="12">
    <location>
        <position position="188"/>
    </location>
    <ligand>
        <name>NADP(+)</name>
        <dbReference type="ChEBI" id="CHEBI:58349"/>
    </ligand>
</feature>
<dbReference type="InterPro" id="IPR002125">
    <property type="entry name" value="CMP_dCMP_dom"/>
</dbReference>
<keyword evidence="10 13" id="KW-0862">Zinc</keyword>
<feature type="binding site" evidence="12">
    <location>
        <position position="199"/>
    </location>
    <ligand>
        <name>NADP(+)</name>
        <dbReference type="ChEBI" id="CHEBI:58349"/>
    </ligand>
</feature>
<dbReference type="InterPro" id="IPR011549">
    <property type="entry name" value="RibD_C"/>
</dbReference>
<dbReference type="Pfam" id="PF01872">
    <property type="entry name" value="RibD_C"/>
    <property type="match status" value="1"/>
</dbReference>
<feature type="binding site" evidence="13">
    <location>
        <position position="67"/>
    </location>
    <ligand>
        <name>Zn(2+)</name>
        <dbReference type="ChEBI" id="CHEBI:29105"/>
        <note>catalytic</note>
    </ligand>
</feature>
<proteinExistence type="inferred from homology"/>
<feature type="binding site" evidence="12">
    <location>
        <position position="282"/>
    </location>
    <ligand>
        <name>substrate</name>
    </ligand>
</feature>
<evidence type="ECO:0000256" key="8">
    <source>
        <dbReference type="ARBA" id="ARBA00023002"/>
    </source>
</evidence>
<comment type="catalytic activity">
    <reaction evidence="10">
        <text>5-amino-6-(5-phospho-D-ribitylamino)uracil + NADP(+) = 5-amino-6-(5-phospho-D-ribosylamino)uracil + NADPH + H(+)</text>
        <dbReference type="Rhea" id="RHEA:17845"/>
        <dbReference type="ChEBI" id="CHEBI:15378"/>
        <dbReference type="ChEBI" id="CHEBI:57783"/>
        <dbReference type="ChEBI" id="CHEBI:58349"/>
        <dbReference type="ChEBI" id="CHEBI:58421"/>
        <dbReference type="ChEBI" id="CHEBI:58453"/>
        <dbReference type="EC" id="1.1.1.193"/>
    </reaction>
</comment>
<dbReference type="NCBIfam" id="TIGR00326">
    <property type="entry name" value="eubact_ribD"/>
    <property type="match status" value="1"/>
</dbReference>
<keyword evidence="6 10" id="KW-0686">Riboflavin biosynthesis</keyword>
<keyword evidence="9" id="KW-0511">Multifunctional enzyme</keyword>
<feature type="binding site" evidence="12">
    <location>
        <position position="192"/>
    </location>
    <ligand>
        <name>NADP(+)</name>
        <dbReference type="ChEBI" id="CHEBI:58349"/>
    </ligand>
</feature>
<feature type="binding site" evidence="13">
    <location>
        <position position="44"/>
    </location>
    <ligand>
        <name>Zn(2+)</name>
        <dbReference type="ChEBI" id="CHEBI:29105"/>
        <note>catalytic</note>
    </ligand>
</feature>
<comment type="catalytic activity">
    <reaction evidence="10">
        <text>2,5-diamino-6-hydroxy-4-(5-phosphoribosylamino)-pyrimidine + H2O + H(+) = 5-amino-6-(5-phospho-D-ribosylamino)uracil + NH4(+)</text>
        <dbReference type="Rhea" id="RHEA:21868"/>
        <dbReference type="ChEBI" id="CHEBI:15377"/>
        <dbReference type="ChEBI" id="CHEBI:15378"/>
        <dbReference type="ChEBI" id="CHEBI:28938"/>
        <dbReference type="ChEBI" id="CHEBI:58453"/>
        <dbReference type="ChEBI" id="CHEBI:58614"/>
        <dbReference type="EC" id="3.5.4.26"/>
    </reaction>
</comment>
<evidence type="ECO:0000256" key="5">
    <source>
        <dbReference type="ARBA" id="ARBA00007417"/>
    </source>
</evidence>
<gene>
    <name evidence="14" type="primary">ribD</name>
    <name evidence="14" type="ORF">OSB_09200</name>
</gene>
<dbReference type="UniPathway" id="UPA00275">
    <property type="reaction ID" value="UER00401"/>
</dbReference>
<dbReference type="GO" id="GO:0009231">
    <property type="term" value="P:riboflavin biosynthetic process"/>
    <property type="evidence" value="ECO:0007669"/>
    <property type="project" value="UniProtKB-UniPathway"/>
</dbReference>
<comment type="cofactor">
    <cofactor evidence="10 13">
        <name>Zn(2+)</name>
        <dbReference type="ChEBI" id="CHEBI:29105"/>
    </cofactor>
    <text evidence="10 13">Binds 1 zinc ion.</text>
</comment>
<comment type="similarity">
    <text evidence="4 10">In the N-terminal section; belongs to the cytidine and deoxycytidylate deaminase family.</text>
</comment>
<comment type="similarity">
    <text evidence="5 10">In the C-terminal section; belongs to the HTP reductase family.</text>
</comment>
<comment type="pathway">
    <text evidence="2 10">Cofactor biosynthesis; riboflavin biosynthesis; 5-amino-6-(D-ribitylamino)uracil from GTP: step 2/4.</text>
</comment>
<dbReference type="OrthoDB" id="9800865at2"/>
<dbReference type="InterPro" id="IPR004794">
    <property type="entry name" value="Eubact_RibD"/>
</dbReference>
<feature type="binding site" evidence="12">
    <location>
        <position position="160"/>
    </location>
    <ligand>
        <name>substrate</name>
    </ligand>
</feature>
<dbReference type="InterPro" id="IPR050765">
    <property type="entry name" value="Riboflavin_Biosynth_HTPR"/>
</dbReference>
<evidence type="ECO:0000256" key="1">
    <source>
        <dbReference type="ARBA" id="ARBA00002151"/>
    </source>
</evidence>
<feature type="binding site" evidence="12">
    <location>
        <position position="146"/>
    </location>
    <ligand>
        <name>NADP(+)</name>
        <dbReference type="ChEBI" id="CHEBI:58349"/>
    </ligand>
</feature>
<dbReference type="Gene3D" id="3.40.430.10">
    <property type="entry name" value="Dihydrofolate Reductase, subunit A"/>
    <property type="match status" value="1"/>
</dbReference>
<evidence type="ECO:0000313" key="14">
    <source>
        <dbReference type="EMBL" id="AKS45479.1"/>
    </source>
</evidence>
<evidence type="ECO:0000256" key="7">
    <source>
        <dbReference type="ARBA" id="ARBA00022857"/>
    </source>
</evidence>
<name>A0A0K0Y3G4_9RHOB</name>
<dbReference type="GO" id="GO:0008703">
    <property type="term" value="F:5-amino-6-(5-phosphoribosylamino)uracil reductase activity"/>
    <property type="evidence" value="ECO:0007669"/>
    <property type="project" value="UniProtKB-EC"/>
</dbReference>
<dbReference type="EC" id="3.5.4.26" evidence="10"/>
<feature type="binding site" evidence="13">
    <location>
        <position position="76"/>
    </location>
    <ligand>
        <name>Zn(2+)</name>
        <dbReference type="ChEBI" id="CHEBI:29105"/>
        <note>catalytic</note>
    </ligand>
</feature>
<keyword evidence="10 13" id="KW-0479">Metal-binding</keyword>
<reference evidence="14 15" key="1">
    <citation type="journal article" date="2015" name="Genome Announc.">
        <title>Closed Genome Sequence of Octadecabacter temperatus SB1, the First Mesophilic Species of the Genus Octadecabacter.</title>
        <authorList>
            <person name="Voget S."/>
            <person name="Billerbeck S."/>
            <person name="Simon M."/>
            <person name="Daniel R."/>
        </authorList>
    </citation>
    <scope>NUCLEOTIDE SEQUENCE [LARGE SCALE GENOMIC DNA]</scope>
    <source>
        <strain evidence="14 15">SB1</strain>
    </source>
</reference>
<dbReference type="PROSITE" id="PS51747">
    <property type="entry name" value="CYT_DCMP_DEAMINASES_2"/>
    <property type="match status" value="1"/>
</dbReference>
<dbReference type="PANTHER" id="PTHR38011">
    <property type="entry name" value="DIHYDROFOLATE REDUCTASE FAMILY PROTEIN (AFU_ORTHOLOGUE AFUA_8G06820)"/>
    <property type="match status" value="1"/>
</dbReference>
<protein>
    <recommendedName>
        <fullName evidence="10">Riboflavin biosynthesis protein RibD</fullName>
    </recommendedName>
    <domain>
        <recommendedName>
            <fullName evidence="10">Diaminohydroxyphosphoribosylaminopyrimidine deaminase</fullName>
            <shortName evidence="10">DRAP deaminase</shortName>
            <ecNumber evidence="10">3.5.4.26</ecNumber>
        </recommendedName>
        <alternativeName>
            <fullName evidence="10">Riboflavin-specific deaminase</fullName>
        </alternativeName>
    </domain>
    <domain>
        <recommendedName>
            <fullName evidence="10">5-amino-6-(5-phosphoribosylamino)uracil reductase</fullName>
            <ecNumber evidence="10">1.1.1.193</ecNumber>
        </recommendedName>
        <alternativeName>
            <fullName evidence="10">HTP reductase</fullName>
        </alternativeName>
    </domain>
</protein>
<evidence type="ECO:0000256" key="4">
    <source>
        <dbReference type="ARBA" id="ARBA00005259"/>
    </source>
</evidence>
<sequence>MGMALSLGRRGLGRVWPNPNVGCVIVRDGCVIGRGWTADGGRPHAETQALRGIDATGATAYVTLEPCAHHGKTPPCSEALIAAKVARVVIATGDPDPRVAGKGIAMLRDAGLEVITGLRKAEARADLAGFLLRITQNRPFVTLKLASSFDGRIATATGESKWITGPDSRRMVHAMRAQHDAVLVGAGTVRADDPSLTVRDLGVSRQPVRVVASGRLEIDASQLVETIPQAPLWLCHGLNVDVQKWTDLGAQTFECAVQGRQIDPVDLMQNLANNGLTRVFCEGGGSLAASLLSAGLVDEVVGFTAGAMLGAEGTPSIGAMGLDQLADAPRFELAEIQRVGADLMHRWVRP</sequence>
<keyword evidence="7 10" id="KW-0521">NADP</keyword>
<dbReference type="EMBL" id="CP012160">
    <property type="protein sequence ID" value="AKS45479.1"/>
    <property type="molecule type" value="Genomic_DNA"/>
</dbReference>
<keyword evidence="10" id="KW-0378">Hydrolase</keyword>
<feature type="binding site" evidence="12">
    <location>
        <position position="176"/>
    </location>
    <ligand>
        <name>substrate</name>
    </ligand>
</feature>
<evidence type="ECO:0000256" key="3">
    <source>
        <dbReference type="ARBA" id="ARBA00004910"/>
    </source>
</evidence>
<evidence type="ECO:0000256" key="9">
    <source>
        <dbReference type="ARBA" id="ARBA00023268"/>
    </source>
</evidence>
<keyword evidence="15" id="KW-1185">Reference proteome</keyword>
<evidence type="ECO:0000256" key="11">
    <source>
        <dbReference type="PIRSR" id="PIRSR006769-1"/>
    </source>
</evidence>
<accession>A0A0K0Y3G4</accession>
<evidence type="ECO:0000313" key="15">
    <source>
        <dbReference type="Proteomes" id="UP000067444"/>
    </source>
</evidence>
<dbReference type="InterPro" id="IPR002734">
    <property type="entry name" value="RibDG_C"/>
</dbReference>
<dbReference type="NCBIfam" id="TIGR00227">
    <property type="entry name" value="ribD_Cterm"/>
    <property type="match status" value="1"/>
</dbReference>
<evidence type="ECO:0000256" key="13">
    <source>
        <dbReference type="PIRSR" id="PIRSR006769-3"/>
    </source>
</evidence>
<feature type="binding site" evidence="12">
    <location>
        <begin position="284"/>
        <end position="290"/>
    </location>
    <ligand>
        <name>NADP(+)</name>
        <dbReference type="ChEBI" id="CHEBI:58349"/>
    </ligand>
</feature>
<dbReference type="PATRIC" id="fig|1458307.3.peg.933"/>
<comment type="function">
    <text evidence="1 10">Converts 2,5-diamino-6-(ribosylamino)-4(3h)-pyrimidinone 5'-phosphate into 5-amino-6-(ribosylamino)-2,4(1h,3h)-pyrimidinedione 5'-phosphate.</text>
</comment>
<dbReference type="EC" id="1.1.1.193" evidence="10"/>
<feature type="binding site" evidence="12">
    <location>
        <position position="162"/>
    </location>
    <ligand>
        <name>NADP(+)</name>
        <dbReference type="ChEBI" id="CHEBI:58349"/>
    </ligand>
</feature>
<dbReference type="STRING" id="1458307.OSB_09200"/>
<dbReference type="GO" id="GO:0050661">
    <property type="term" value="F:NADP binding"/>
    <property type="evidence" value="ECO:0007669"/>
    <property type="project" value="InterPro"/>
</dbReference>
<dbReference type="SUPFAM" id="SSF53927">
    <property type="entry name" value="Cytidine deaminase-like"/>
    <property type="match status" value="1"/>
</dbReference>
<dbReference type="Pfam" id="PF00383">
    <property type="entry name" value="dCMP_cyt_deam_1"/>
    <property type="match status" value="1"/>
</dbReference>
<dbReference type="SUPFAM" id="SSF53597">
    <property type="entry name" value="Dihydrofolate reductase-like"/>
    <property type="match status" value="1"/>
</dbReference>
<dbReference type="Proteomes" id="UP000067444">
    <property type="component" value="Chromosome"/>
</dbReference>
<dbReference type="InterPro" id="IPR016193">
    <property type="entry name" value="Cytidine_deaminase-like"/>
</dbReference>
<dbReference type="AlphaFoldDB" id="A0A0K0Y3G4"/>
<evidence type="ECO:0000256" key="6">
    <source>
        <dbReference type="ARBA" id="ARBA00022619"/>
    </source>
</evidence>
<evidence type="ECO:0000256" key="12">
    <source>
        <dbReference type="PIRSR" id="PIRSR006769-2"/>
    </source>
</evidence>
<feature type="binding site" evidence="12">
    <location>
        <position position="196"/>
    </location>
    <ligand>
        <name>substrate</name>
    </ligand>
</feature>
<dbReference type="InterPro" id="IPR024072">
    <property type="entry name" value="DHFR-like_dom_sf"/>
</dbReference>
<dbReference type="GO" id="GO:0008835">
    <property type="term" value="F:diaminohydroxyphosphoribosylaminopyrimidine deaminase activity"/>
    <property type="evidence" value="ECO:0007669"/>
    <property type="project" value="UniProtKB-EC"/>
</dbReference>
<dbReference type="GO" id="GO:0046872">
    <property type="term" value="F:metal ion binding"/>
    <property type="evidence" value="ECO:0007669"/>
    <property type="project" value="UniProtKB-KW"/>
</dbReference>
<organism evidence="14 15">
    <name type="scientific">Octadecabacter temperatus</name>
    <dbReference type="NCBI Taxonomy" id="1458307"/>
    <lineage>
        <taxon>Bacteria</taxon>
        <taxon>Pseudomonadati</taxon>
        <taxon>Pseudomonadota</taxon>
        <taxon>Alphaproteobacteria</taxon>
        <taxon>Rhodobacterales</taxon>
        <taxon>Roseobacteraceae</taxon>
        <taxon>Octadecabacter</taxon>
    </lineage>
</organism>
<dbReference type="CDD" id="cd01284">
    <property type="entry name" value="Riboflavin_deaminase-reductase"/>
    <property type="match status" value="1"/>
</dbReference>
<comment type="pathway">
    <text evidence="3 10">Cofactor biosynthesis; riboflavin biosynthesis; 5-amino-6-(D-ribitylamino)uracil from GTP: step 3/4.</text>
</comment>
<dbReference type="PIRSF" id="PIRSF006769">
    <property type="entry name" value="RibD"/>
    <property type="match status" value="1"/>
</dbReference>
<keyword evidence="8 10" id="KW-0560">Oxidoreductase</keyword>
<dbReference type="Gene3D" id="3.40.140.10">
    <property type="entry name" value="Cytidine Deaminase, domain 2"/>
    <property type="match status" value="1"/>
</dbReference>
<evidence type="ECO:0000256" key="10">
    <source>
        <dbReference type="PIRNR" id="PIRNR006769"/>
    </source>
</evidence>